<sequence length="103" mass="11809">MYRGRFPYGRHDRAPQPEITVDDLSRIYVVVPRDDGPGTENVTVAQMSDRQFREWIVAKGELHGVPMIAPMGRIGHETRARMINRLIKHGVRIYMVPKAEPEA</sequence>
<proteinExistence type="predicted"/>
<gene>
    <name evidence="1" type="ORF">ENP13_08745</name>
</gene>
<name>A0A7C3ABJ8_9BACT</name>
<reference evidence="1" key="1">
    <citation type="journal article" date="2020" name="mSystems">
        <title>Genome- and Community-Level Interaction Insights into Carbon Utilization and Element Cycling Functions of Hydrothermarchaeota in Hydrothermal Sediment.</title>
        <authorList>
            <person name="Zhou Z."/>
            <person name="Liu Y."/>
            <person name="Xu W."/>
            <person name="Pan J."/>
            <person name="Luo Z.H."/>
            <person name="Li M."/>
        </authorList>
    </citation>
    <scope>NUCLEOTIDE SEQUENCE [LARGE SCALE GENOMIC DNA]</scope>
    <source>
        <strain evidence="1">SpSt-192</strain>
    </source>
</reference>
<evidence type="ECO:0000313" key="1">
    <source>
        <dbReference type="EMBL" id="HEX71313.1"/>
    </source>
</evidence>
<comment type="caution">
    <text evidence="1">The sequence shown here is derived from an EMBL/GenBank/DDBJ whole genome shotgun (WGS) entry which is preliminary data.</text>
</comment>
<dbReference type="AlphaFoldDB" id="A0A7C3ABJ8"/>
<accession>A0A7C3ABJ8</accession>
<organism evidence="1">
    <name type="scientific">Thermorudis sp</name>
    <dbReference type="NCBI Taxonomy" id="1969470"/>
    <lineage>
        <taxon>Bacteria</taxon>
        <taxon>Pseudomonadati</taxon>
        <taxon>Thermomicrobiota</taxon>
        <taxon>Thermomicrobia</taxon>
        <taxon>Thermomicrobia incertae sedis</taxon>
        <taxon>Thermorudis</taxon>
    </lineage>
</organism>
<dbReference type="EMBL" id="DSID01000662">
    <property type="protein sequence ID" value="HEX71313.1"/>
    <property type="molecule type" value="Genomic_DNA"/>
</dbReference>
<protein>
    <submittedName>
        <fullName evidence="1">Uncharacterized protein</fullName>
    </submittedName>
</protein>